<dbReference type="Proteomes" id="UP000007564">
    <property type="component" value="Chromosome"/>
</dbReference>
<evidence type="ECO:0000313" key="4">
    <source>
        <dbReference type="Proteomes" id="UP000007564"/>
    </source>
</evidence>
<dbReference type="InterPro" id="IPR029045">
    <property type="entry name" value="ClpP/crotonase-like_dom_sf"/>
</dbReference>
<comment type="similarity">
    <text evidence="1">Belongs to the enoyl-CoA hydratase/isomerase family.</text>
</comment>
<dbReference type="CDD" id="cd06558">
    <property type="entry name" value="crotonase-like"/>
    <property type="match status" value="1"/>
</dbReference>
<evidence type="ECO:0000313" key="3">
    <source>
        <dbReference type="EMBL" id="CCJ52866.1"/>
    </source>
</evidence>
<sequence>MTMTTATPETWIGEGPVLLDYADHVARITLNRPEAANGMNIEFMKAFHEAVMRCHREPDVRVVLLRGAGKHFCAGGDVREFASKGEGLGDFLREVTAWLQMAIGALIRLDAVVVAQVQGFAAGGGGLGLVCAADIVVAAQGARFLAGATRVGMAPDAGSSVILPHLIGFRRAMEMMLSNRTVGADEALEMGLVNQVVADAELDESAARLAATYAAGAPLAQAATKRLLWNTLQVERALPEEARTVSSLSATADSREGLAAVIGKRQPIFRRH</sequence>
<keyword evidence="3" id="KW-0413">Isomerase</keyword>
<dbReference type="GO" id="GO:0006635">
    <property type="term" value="P:fatty acid beta-oxidation"/>
    <property type="evidence" value="ECO:0007669"/>
    <property type="project" value="TreeGrafter"/>
</dbReference>
<dbReference type="SUPFAM" id="SSF52096">
    <property type="entry name" value="ClpP/crotonase"/>
    <property type="match status" value="1"/>
</dbReference>
<dbReference type="PANTHER" id="PTHR11941:SF54">
    <property type="entry name" value="ENOYL-COA HYDRATASE, MITOCHONDRIAL"/>
    <property type="match status" value="1"/>
</dbReference>
<accession>A0A0C6P093</accession>
<name>A0A0C6P093_BORBO</name>
<protein>
    <submittedName>
        <fullName evidence="3">Enoyl-CoA hydratase/isomerase-like protein</fullName>
    </submittedName>
</protein>
<dbReference type="KEGG" id="bbh:BN112_0948"/>
<evidence type="ECO:0000256" key="1">
    <source>
        <dbReference type="ARBA" id="ARBA00005254"/>
    </source>
</evidence>
<dbReference type="InterPro" id="IPR014748">
    <property type="entry name" value="Enoyl-CoA_hydra_C"/>
</dbReference>
<dbReference type="Gene3D" id="1.10.12.10">
    <property type="entry name" value="Lyase 2-enoyl-coa Hydratase, Chain A, domain 2"/>
    <property type="match status" value="1"/>
</dbReference>
<dbReference type="HOGENOM" id="CLU_009834_7_2_4"/>
<dbReference type="Gene3D" id="3.90.226.10">
    <property type="entry name" value="2-enoyl-CoA Hydratase, Chain A, domain 1"/>
    <property type="match status" value="1"/>
</dbReference>
<proteinExistence type="inferred from homology"/>
<dbReference type="OrthoDB" id="9777711at2"/>
<dbReference type="GO" id="GO:0016853">
    <property type="term" value="F:isomerase activity"/>
    <property type="evidence" value="ECO:0007669"/>
    <property type="project" value="UniProtKB-KW"/>
</dbReference>
<dbReference type="Pfam" id="PF00378">
    <property type="entry name" value="ECH_1"/>
    <property type="match status" value="1"/>
</dbReference>
<dbReference type="PANTHER" id="PTHR11941">
    <property type="entry name" value="ENOYL-COA HYDRATASE-RELATED"/>
    <property type="match status" value="1"/>
</dbReference>
<evidence type="ECO:0000256" key="2">
    <source>
        <dbReference type="ARBA" id="ARBA00023239"/>
    </source>
</evidence>
<keyword evidence="2" id="KW-0456">Lyase</keyword>
<dbReference type="GO" id="GO:0016829">
    <property type="term" value="F:lyase activity"/>
    <property type="evidence" value="ECO:0007669"/>
    <property type="project" value="UniProtKB-KW"/>
</dbReference>
<dbReference type="InterPro" id="IPR001753">
    <property type="entry name" value="Enoyl-CoA_hydra/iso"/>
</dbReference>
<dbReference type="AlphaFoldDB" id="A0A0C6P093"/>
<reference evidence="3 4" key="1">
    <citation type="journal article" date="2012" name="BMC Genomics">
        <title>Comparative genomics of the classical Bordetella subspecies: the evolution and exchange of virulence-associated diversity amongst closely related pathogens.</title>
        <authorList>
            <person name="Park J."/>
            <person name="Zhang Y."/>
            <person name="Buboltz A.M."/>
            <person name="Zhang X."/>
            <person name="Schuster S.C."/>
            <person name="Ahuja U."/>
            <person name="Liu M."/>
            <person name="Miller J.F."/>
            <person name="Sebaihia M."/>
            <person name="Bentley S.D."/>
            <person name="Parkhill J."/>
            <person name="Harvill E.T."/>
        </authorList>
    </citation>
    <scope>NUCLEOTIDE SEQUENCE [LARGE SCALE GENOMIC DNA]</scope>
    <source>
        <strain evidence="3 4">253</strain>
    </source>
</reference>
<organism evidence="3 4">
    <name type="scientific">Bordetella bronchiseptica 253</name>
    <dbReference type="NCBI Taxonomy" id="568707"/>
    <lineage>
        <taxon>Bacteria</taxon>
        <taxon>Pseudomonadati</taxon>
        <taxon>Pseudomonadota</taxon>
        <taxon>Betaproteobacteria</taxon>
        <taxon>Burkholderiales</taxon>
        <taxon>Alcaligenaceae</taxon>
        <taxon>Bordetella</taxon>
    </lineage>
</organism>
<dbReference type="RefSeq" id="WP_015063915.1">
    <property type="nucleotide sequence ID" value="NC_019382.1"/>
</dbReference>
<dbReference type="EMBL" id="HE965806">
    <property type="protein sequence ID" value="CCJ52866.1"/>
    <property type="molecule type" value="Genomic_DNA"/>
</dbReference>
<gene>
    <name evidence="3" type="ORF">BN112_0948</name>
</gene>